<sequence length="81" mass="8906">MTSFGPTPPMRATDPSVFQVACLPYGLPSTFATHPKLTALEGFTPDLNIQTVKLPVFTVLRKDDRSTKIRPSLTLMVFEAP</sequence>
<reference evidence="1 2" key="1">
    <citation type="submission" date="2015-09" db="EMBL/GenBank/DDBJ databases">
        <authorList>
            <consortium name="Pathogen Informatics"/>
        </authorList>
    </citation>
    <scope>NUCLEOTIDE SEQUENCE [LARGE SCALE GENOMIC DNA]</scope>
    <source>
        <strain evidence="1 2">2789STDY5608824</strain>
    </source>
</reference>
<dbReference type="RefSeq" id="WP_155512858.1">
    <property type="nucleotide sequence ID" value="NZ_CYYI01000003.1"/>
</dbReference>
<name>A0A173Y8W4_BIFAD</name>
<dbReference type="EMBL" id="CYYI01000003">
    <property type="protein sequence ID" value="CUN60113.1"/>
    <property type="molecule type" value="Genomic_DNA"/>
</dbReference>
<organism evidence="1 2">
    <name type="scientific">Bifidobacterium adolescentis</name>
    <dbReference type="NCBI Taxonomy" id="1680"/>
    <lineage>
        <taxon>Bacteria</taxon>
        <taxon>Bacillati</taxon>
        <taxon>Actinomycetota</taxon>
        <taxon>Actinomycetes</taxon>
        <taxon>Bifidobacteriales</taxon>
        <taxon>Bifidobacteriaceae</taxon>
        <taxon>Bifidobacterium</taxon>
    </lineage>
</organism>
<dbReference type="Proteomes" id="UP000095647">
    <property type="component" value="Unassembled WGS sequence"/>
</dbReference>
<dbReference type="AlphaFoldDB" id="A0A173Y8W4"/>
<evidence type="ECO:0000313" key="2">
    <source>
        <dbReference type="Proteomes" id="UP000095647"/>
    </source>
</evidence>
<proteinExistence type="predicted"/>
<evidence type="ECO:0000313" key="1">
    <source>
        <dbReference type="EMBL" id="CUN60113.1"/>
    </source>
</evidence>
<accession>A0A173Y8W4</accession>
<gene>
    <name evidence="1" type="ORF">ERS852382_00842</name>
</gene>
<protein>
    <submittedName>
        <fullName evidence="1">Uncharacterized protein</fullName>
    </submittedName>
</protein>